<evidence type="ECO:0000256" key="1">
    <source>
        <dbReference type="ARBA" id="ARBA00009013"/>
    </source>
</evidence>
<dbReference type="Proteomes" id="UP000655044">
    <property type="component" value="Unassembled WGS sequence"/>
</dbReference>
<organism evidence="4 5">
    <name type="scientific">Planobispora rosea</name>
    <dbReference type="NCBI Taxonomy" id="35762"/>
    <lineage>
        <taxon>Bacteria</taxon>
        <taxon>Bacillati</taxon>
        <taxon>Actinomycetota</taxon>
        <taxon>Actinomycetes</taxon>
        <taxon>Streptosporangiales</taxon>
        <taxon>Streptosporangiaceae</taxon>
        <taxon>Planobispora</taxon>
    </lineage>
</organism>
<dbReference type="CDD" id="cd07043">
    <property type="entry name" value="STAS_anti-anti-sigma_factors"/>
    <property type="match status" value="1"/>
</dbReference>
<dbReference type="AlphaFoldDB" id="A0A8J3SB82"/>
<comment type="similarity">
    <text evidence="1 2">Belongs to the anti-sigma-factor antagonist family.</text>
</comment>
<dbReference type="NCBIfam" id="TIGR00377">
    <property type="entry name" value="ant_ant_sig"/>
    <property type="match status" value="1"/>
</dbReference>
<sequence length="129" mass="13813">MTRGLRAASVPAVELKVSTRSHGGQTVMAVVGEIDLYTAPRLQAEFARLLQESATTRVVIDMSGVEFCDSTGMNVLLSALKRLRERGGALEVAGPRPAVRKILQVTGLDSVFTVHEAVPEELLTAEPKA</sequence>
<protein>
    <recommendedName>
        <fullName evidence="2">Anti-sigma factor antagonist</fullName>
    </recommendedName>
</protein>
<name>A0A8J3SB82_PLARO</name>
<proteinExistence type="inferred from homology"/>
<reference evidence="4" key="1">
    <citation type="submission" date="2021-01" db="EMBL/GenBank/DDBJ databases">
        <title>Whole genome shotgun sequence of Planobispora rosea NBRC 15558.</title>
        <authorList>
            <person name="Komaki H."/>
            <person name="Tamura T."/>
        </authorList>
    </citation>
    <scope>NUCLEOTIDE SEQUENCE</scope>
    <source>
        <strain evidence="4">NBRC 15558</strain>
    </source>
</reference>
<feature type="domain" description="STAS" evidence="3">
    <location>
        <begin position="15"/>
        <end position="125"/>
    </location>
</feature>
<dbReference type="InterPro" id="IPR002645">
    <property type="entry name" value="STAS_dom"/>
</dbReference>
<comment type="caution">
    <text evidence="4">The sequence shown here is derived from an EMBL/GenBank/DDBJ whole genome shotgun (WGS) entry which is preliminary data.</text>
</comment>
<dbReference type="PROSITE" id="PS50801">
    <property type="entry name" value="STAS"/>
    <property type="match status" value="1"/>
</dbReference>
<dbReference type="InterPro" id="IPR003658">
    <property type="entry name" value="Anti-sigma_ant"/>
</dbReference>
<evidence type="ECO:0000256" key="2">
    <source>
        <dbReference type="RuleBase" id="RU003749"/>
    </source>
</evidence>
<dbReference type="GO" id="GO:0043856">
    <property type="term" value="F:anti-sigma factor antagonist activity"/>
    <property type="evidence" value="ECO:0007669"/>
    <property type="project" value="InterPro"/>
</dbReference>
<evidence type="ECO:0000313" key="4">
    <source>
        <dbReference type="EMBL" id="GIH86638.1"/>
    </source>
</evidence>
<evidence type="ECO:0000313" key="5">
    <source>
        <dbReference type="Proteomes" id="UP000655044"/>
    </source>
</evidence>
<dbReference type="SUPFAM" id="SSF52091">
    <property type="entry name" value="SpoIIaa-like"/>
    <property type="match status" value="1"/>
</dbReference>
<dbReference type="PANTHER" id="PTHR33495:SF2">
    <property type="entry name" value="ANTI-SIGMA FACTOR ANTAGONIST TM_1081-RELATED"/>
    <property type="match status" value="1"/>
</dbReference>
<evidence type="ECO:0000259" key="3">
    <source>
        <dbReference type="PROSITE" id="PS50801"/>
    </source>
</evidence>
<accession>A0A8J3SB82</accession>
<dbReference type="PANTHER" id="PTHR33495">
    <property type="entry name" value="ANTI-SIGMA FACTOR ANTAGONIST TM_1081-RELATED-RELATED"/>
    <property type="match status" value="1"/>
</dbReference>
<dbReference type="InterPro" id="IPR036513">
    <property type="entry name" value="STAS_dom_sf"/>
</dbReference>
<dbReference type="Gene3D" id="3.30.750.24">
    <property type="entry name" value="STAS domain"/>
    <property type="match status" value="1"/>
</dbReference>
<dbReference type="EMBL" id="BOOI01000048">
    <property type="protein sequence ID" value="GIH86638.1"/>
    <property type="molecule type" value="Genomic_DNA"/>
</dbReference>
<gene>
    <name evidence="4" type="primary">rsbV_4</name>
    <name evidence="4" type="ORF">Pro02_50460</name>
</gene>
<dbReference type="Pfam" id="PF01740">
    <property type="entry name" value="STAS"/>
    <property type="match status" value="1"/>
</dbReference>
<keyword evidence="5" id="KW-1185">Reference proteome</keyword>